<dbReference type="Proteomes" id="UP001162793">
    <property type="component" value="Unassembled WGS sequence"/>
</dbReference>
<proteinExistence type="predicted"/>
<sequence>MRANSSEGNTDFRALFAKFDPLALISPTEFATLLGITTNAFYQRDGRGEFPRAVIRKNRCVRWRAVDVREWLQTLVPQEPARRDVPAADFNAPRRGRPRKSIDVIA</sequence>
<name>A0AA41WY32_9RALS</name>
<dbReference type="EMBL" id="JAMYWC010000005">
    <property type="protein sequence ID" value="MCP1174484.1"/>
    <property type="molecule type" value="Genomic_DNA"/>
</dbReference>
<keyword evidence="3" id="KW-1185">Reference proteome</keyword>
<evidence type="ECO:0000313" key="2">
    <source>
        <dbReference type="EMBL" id="MCP1174484.1"/>
    </source>
</evidence>
<organism evidence="2 3">
    <name type="scientific">Ralstonia chuxiongensis</name>
    <dbReference type="NCBI Taxonomy" id="2957504"/>
    <lineage>
        <taxon>Bacteria</taxon>
        <taxon>Pseudomonadati</taxon>
        <taxon>Pseudomonadota</taxon>
        <taxon>Betaproteobacteria</taxon>
        <taxon>Burkholderiales</taxon>
        <taxon>Burkholderiaceae</taxon>
        <taxon>Ralstonia</taxon>
    </lineage>
</organism>
<reference evidence="3" key="1">
    <citation type="journal article" date="2023" name="Front. Microbiol.">
        <title>Ralstonia chuxiongensis sp. nov., Ralstonia mojiangensis sp. nov., and Ralstonia soli sp. nov., isolated from tobacco fields, are three novel species in the family Burkholderiaceae.</title>
        <authorList>
            <person name="Lu C.H."/>
            <person name="Zhang Y.Y."/>
            <person name="Jiang N."/>
            <person name="Chen W."/>
            <person name="Shao X."/>
            <person name="Zhao Z.M."/>
            <person name="Lu W.L."/>
            <person name="Hu X."/>
            <person name="Xi Y.X."/>
            <person name="Zou S.Y."/>
            <person name="Wei Q.J."/>
            <person name="Lin Z.L."/>
            <person name="Gong L."/>
            <person name="Gai X.T."/>
            <person name="Zhang L.Q."/>
            <person name="Li J.Y."/>
            <person name="Jin Y."/>
            <person name="Xia Z.Y."/>
        </authorList>
    </citation>
    <scope>NUCLEOTIDE SEQUENCE [LARGE SCALE GENOMIC DNA]</scope>
    <source>
        <strain evidence="3">21YRMH01-3</strain>
    </source>
</reference>
<evidence type="ECO:0008006" key="4">
    <source>
        <dbReference type="Google" id="ProtNLM"/>
    </source>
</evidence>
<evidence type="ECO:0000313" key="3">
    <source>
        <dbReference type="Proteomes" id="UP001162793"/>
    </source>
</evidence>
<comment type="caution">
    <text evidence="2">The sequence shown here is derived from an EMBL/GenBank/DDBJ whole genome shotgun (WGS) entry which is preliminary data.</text>
</comment>
<dbReference type="RefSeq" id="WP_253539945.1">
    <property type="nucleotide sequence ID" value="NZ_JAMYWC010000005.1"/>
</dbReference>
<dbReference type="AlphaFoldDB" id="A0AA41WY32"/>
<dbReference type="Gene3D" id="1.10.238.160">
    <property type="match status" value="1"/>
</dbReference>
<protein>
    <recommendedName>
        <fullName evidence="4">AlpA family phage regulatory protein</fullName>
    </recommendedName>
</protein>
<accession>A0AA41WY32</accession>
<gene>
    <name evidence="2" type="ORF">NKG59_19150</name>
</gene>
<feature type="region of interest" description="Disordered" evidence="1">
    <location>
        <begin position="83"/>
        <end position="106"/>
    </location>
</feature>
<evidence type="ECO:0000256" key="1">
    <source>
        <dbReference type="SAM" id="MobiDB-lite"/>
    </source>
</evidence>